<accession>A0A378W065</accession>
<name>A0A378W065_NEIGO</name>
<proteinExistence type="predicted"/>
<protein>
    <submittedName>
        <fullName evidence="1">Putative lipo-oligosaccharide acyltransferase</fullName>
    </submittedName>
</protein>
<dbReference type="EMBL" id="UGRI01000001">
    <property type="protein sequence ID" value="SUA24831.1"/>
    <property type="molecule type" value="Genomic_DNA"/>
</dbReference>
<reference evidence="1" key="1">
    <citation type="submission" date="2018-06" db="EMBL/GenBank/DDBJ databases">
        <authorList>
            <consortium name="Pathogen Informatics"/>
            <person name="Doyle S."/>
        </authorList>
    </citation>
    <scope>NUCLEOTIDE SEQUENCE [LARGE SCALE GENOMIC DNA]</scope>
    <source>
        <strain evidence="1">NCTC11421</strain>
    </source>
</reference>
<sequence>MSQALPYRPDIDTLRAAAVLSVIVFHIERIGCRAGFSVSIYSL</sequence>
<gene>
    <name evidence="1" type="ORF">NCTC11421_02837</name>
</gene>
<dbReference type="AlphaFoldDB" id="A0A378W065"/>
<keyword evidence="1" id="KW-0808">Transferase</keyword>
<evidence type="ECO:0000313" key="1">
    <source>
        <dbReference type="EMBL" id="SUA24831.1"/>
    </source>
</evidence>
<organism evidence="1">
    <name type="scientific">Neisseria gonorrhoeae</name>
    <dbReference type="NCBI Taxonomy" id="485"/>
    <lineage>
        <taxon>Bacteria</taxon>
        <taxon>Pseudomonadati</taxon>
        <taxon>Pseudomonadota</taxon>
        <taxon>Betaproteobacteria</taxon>
        <taxon>Neisseriales</taxon>
        <taxon>Neisseriaceae</taxon>
        <taxon>Neisseria</taxon>
    </lineage>
</organism>
<keyword evidence="1" id="KW-0012">Acyltransferase</keyword>
<dbReference type="GO" id="GO:0016746">
    <property type="term" value="F:acyltransferase activity"/>
    <property type="evidence" value="ECO:0007669"/>
    <property type="project" value="UniProtKB-KW"/>
</dbReference>